<reference evidence="1 2" key="1">
    <citation type="submission" date="2020-08" db="EMBL/GenBank/DDBJ databases">
        <title>Sequencing the genomes of 1000 actinobacteria strains.</title>
        <authorList>
            <person name="Klenk H.-P."/>
        </authorList>
    </citation>
    <scope>NUCLEOTIDE SEQUENCE [LARGE SCALE GENOMIC DNA]</scope>
    <source>
        <strain evidence="1 2">DSM 45809</strain>
    </source>
</reference>
<dbReference type="Proteomes" id="UP000546162">
    <property type="component" value="Unassembled WGS sequence"/>
</dbReference>
<dbReference type="RefSeq" id="WP_185043761.1">
    <property type="nucleotide sequence ID" value="NZ_BAABFG010000005.1"/>
</dbReference>
<gene>
    <name evidence="1" type="ORF">BJY16_006949</name>
</gene>
<dbReference type="Pfam" id="PF07721">
    <property type="entry name" value="TPR_4"/>
    <property type="match status" value="1"/>
</dbReference>
<comment type="caution">
    <text evidence="1">The sequence shown here is derived from an EMBL/GenBank/DDBJ whole genome shotgun (WGS) entry which is preliminary data.</text>
</comment>
<dbReference type="InterPro" id="IPR011717">
    <property type="entry name" value="TPR-4"/>
</dbReference>
<dbReference type="InterPro" id="IPR011990">
    <property type="entry name" value="TPR-like_helical_dom_sf"/>
</dbReference>
<protein>
    <submittedName>
        <fullName evidence="1">Tetratricopeptide (TPR) repeat protein</fullName>
    </submittedName>
</protein>
<sequence length="293" mass="32379">MINEPVPPGDRADWLAGQGRVDEAAAVLRQWFRDSADIEPLRQLDALLEEHGRLHETEPDWRAAVAAGLPRARIGLAHLLEDLGRLDEALAEWQALVRDGDRTARRSVGEMLRKLGRLDEAIANHRAMVADGDAAAGSALARMYRQANRPEEAIRAYRAAIAEGGARRWPLGELYDKLGRPDEAITAYRDALVAGEDTARPRLFRSLAAAGRFAEATEVIQASGRGPYLQLGWLLAEQRRFDDLDAEAIRLTERDNLLGLAHLITGAQRNPNYHDDCPPDCQARAKAVPDLPE</sequence>
<keyword evidence="2" id="KW-1185">Reference proteome</keyword>
<organism evidence="1 2">
    <name type="scientific">Actinoplanes octamycinicus</name>
    <dbReference type="NCBI Taxonomy" id="135948"/>
    <lineage>
        <taxon>Bacteria</taxon>
        <taxon>Bacillati</taxon>
        <taxon>Actinomycetota</taxon>
        <taxon>Actinomycetes</taxon>
        <taxon>Micromonosporales</taxon>
        <taxon>Micromonosporaceae</taxon>
        <taxon>Actinoplanes</taxon>
    </lineage>
</organism>
<proteinExistence type="predicted"/>
<dbReference type="EMBL" id="JACHNB010000001">
    <property type="protein sequence ID" value="MBB4743490.1"/>
    <property type="molecule type" value="Genomic_DNA"/>
</dbReference>
<dbReference type="Pfam" id="PF13432">
    <property type="entry name" value="TPR_16"/>
    <property type="match status" value="2"/>
</dbReference>
<accession>A0A7W7MB49</accession>
<dbReference type="GO" id="GO:0042802">
    <property type="term" value="F:identical protein binding"/>
    <property type="evidence" value="ECO:0007669"/>
    <property type="project" value="InterPro"/>
</dbReference>
<evidence type="ECO:0000313" key="2">
    <source>
        <dbReference type="Proteomes" id="UP000546162"/>
    </source>
</evidence>
<dbReference type="SUPFAM" id="SSF81901">
    <property type="entry name" value="HCP-like"/>
    <property type="match status" value="1"/>
</dbReference>
<dbReference type="AlphaFoldDB" id="A0A7W7MB49"/>
<name>A0A7W7MB49_9ACTN</name>
<evidence type="ECO:0000313" key="1">
    <source>
        <dbReference type="EMBL" id="MBB4743490.1"/>
    </source>
</evidence>
<dbReference type="Gene3D" id="1.25.40.10">
    <property type="entry name" value="Tetratricopeptide repeat domain"/>
    <property type="match status" value="2"/>
</dbReference>